<dbReference type="OrthoDB" id="504708at2759"/>
<sequence length="698" mass="73026">MRAVVEGRQQSNGCPIPATMFTMVVETDCKLLVELYNQGWEIADHTATHKSLMNMTRKSMRQEIVGARGKLAACGIPARDIVGFRAPYLDTNRYVRDTLAEGGFLYDSTMIELGGSPTAATSLSYGMAKRVWPFTMDYGLPMGNCRALSPMQYCHPTERHPGLFQVPVWDLSALGGPYSMDYGDESGSGVAASTQPTFDILKANFDAAYSGNRAPMPLYIHTPWLLAGDHTSGLQRFIDYVLRLPDAHFVTMRQLLDWMQHPAAADQLTPEALGCGNPGGAGPARKADDSGGGKLPVVKPQPQPEPQQPAASPSPPPPKRKPQQAPKPKPKPSPSPSPDGAEARPEAAAASPPPVSPASALPDQTRGIDEQGFRARAEGPLLEAVTQRVLSQPPFTFVQEMAMVPAGTALRSLPAASRRALRAAQAQPAAAAAAGLRRRRALQQEGEASSSGGGSGGGLIPRWLEVIIIAGGTDPIQMYYTSQQELTDIRLASVLAEADAELATPVTVVPFKNGVDLELPSGAEAPPMAARDIVVTDGSSEGAGGGSSSDTSSSGSGGSGVPVGIIVGAVAGAAALVAAAGLTYYFLVARPRRAAARAEQLDRLEKASPGASSAEDSAAEREARHEPQPGAEGTPTPPLLLPACVAESRPPSRTGSMQLAPVPEEGCDGGGLEEGSDGAEKASSDRSMLDSARDHAYR</sequence>
<dbReference type="GeneID" id="17351947"/>
<keyword evidence="2" id="KW-0812">Transmembrane</keyword>
<feature type="compositionally biased region" description="Basic and acidic residues" evidence="1">
    <location>
        <begin position="678"/>
        <end position="698"/>
    </location>
</feature>
<dbReference type="InterPro" id="IPR002509">
    <property type="entry name" value="NODB_dom"/>
</dbReference>
<dbReference type="Pfam" id="PF01522">
    <property type="entry name" value="Polysacc_deac_1"/>
    <property type="match status" value="1"/>
</dbReference>
<accession>E1ZNS7</accession>
<feature type="domain" description="NodB homology" evidence="3">
    <location>
        <begin position="16"/>
        <end position="104"/>
    </location>
</feature>
<dbReference type="STRING" id="554065.E1ZNS7"/>
<keyword evidence="5" id="KW-1185">Reference proteome</keyword>
<dbReference type="RefSeq" id="XP_005844474.1">
    <property type="nucleotide sequence ID" value="XM_005844412.1"/>
</dbReference>
<dbReference type="PANTHER" id="PTHR45985">
    <property type="match status" value="1"/>
</dbReference>
<dbReference type="InterPro" id="IPR052740">
    <property type="entry name" value="CE4"/>
</dbReference>
<dbReference type="CDD" id="cd10919">
    <property type="entry name" value="CE4_CDA_like"/>
    <property type="match status" value="1"/>
</dbReference>
<dbReference type="PANTHER" id="PTHR45985:SF3">
    <property type="entry name" value="CHITIN DEACETYLASE-LIKE 4"/>
    <property type="match status" value="1"/>
</dbReference>
<name>E1ZNS7_CHLVA</name>
<proteinExistence type="predicted"/>
<feature type="compositionally biased region" description="Basic and acidic residues" evidence="1">
    <location>
        <begin position="618"/>
        <end position="627"/>
    </location>
</feature>
<keyword evidence="2" id="KW-1133">Transmembrane helix</keyword>
<feature type="region of interest" description="Disordered" evidence="1">
    <location>
        <begin position="435"/>
        <end position="455"/>
    </location>
</feature>
<organism evidence="5">
    <name type="scientific">Chlorella variabilis</name>
    <name type="common">Green alga</name>
    <dbReference type="NCBI Taxonomy" id="554065"/>
    <lineage>
        <taxon>Eukaryota</taxon>
        <taxon>Viridiplantae</taxon>
        <taxon>Chlorophyta</taxon>
        <taxon>core chlorophytes</taxon>
        <taxon>Trebouxiophyceae</taxon>
        <taxon>Chlorellales</taxon>
        <taxon>Chlorellaceae</taxon>
        <taxon>Chlorella clade</taxon>
        <taxon>Chlorella</taxon>
    </lineage>
</organism>
<dbReference type="eggNOG" id="ENOG502QVDW">
    <property type="taxonomic scope" value="Eukaryota"/>
</dbReference>
<dbReference type="InterPro" id="IPR011330">
    <property type="entry name" value="Glyco_hydro/deAcase_b/a-brl"/>
</dbReference>
<gene>
    <name evidence="4" type="ORF">CHLNCDRAFT_138802</name>
</gene>
<feature type="transmembrane region" description="Helical" evidence="2">
    <location>
        <begin position="563"/>
        <end position="587"/>
    </location>
</feature>
<dbReference type="AlphaFoldDB" id="E1ZNS7"/>
<evidence type="ECO:0000313" key="4">
    <source>
        <dbReference type="EMBL" id="EFN52372.1"/>
    </source>
</evidence>
<feature type="compositionally biased region" description="Low complexity" evidence="1">
    <location>
        <begin position="607"/>
        <end position="616"/>
    </location>
</feature>
<protein>
    <recommendedName>
        <fullName evidence="3">NodB homology domain-containing protein</fullName>
    </recommendedName>
</protein>
<dbReference type="GO" id="GO:0005975">
    <property type="term" value="P:carbohydrate metabolic process"/>
    <property type="evidence" value="ECO:0007669"/>
    <property type="project" value="InterPro"/>
</dbReference>
<feature type="compositionally biased region" description="Pro residues" evidence="1">
    <location>
        <begin position="325"/>
        <end position="337"/>
    </location>
</feature>
<evidence type="ECO:0000259" key="3">
    <source>
        <dbReference type="Pfam" id="PF01522"/>
    </source>
</evidence>
<feature type="region of interest" description="Disordered" evidence="1">
    <location>
        <begin position="536"/>
        <end position="558"/>
    </location>
</feature>
<keyword evidence="2" id="KW-0472">Membrane</keyword>
<dbReference type="EMBL" id="GL433856">
    <property type="protein sequence ID" value="EFN52372.1"/>
    <property type="molecule type" value="Genomic_DNA"/>
</dbReference>
<dbReference type="Proteomes" id="UP000008141">
    <property type="component" value="Unassembled WGS sequence"/>
</dbReference>
<evidence type="ECO:0000313" key="5">
    <source>
        <dbReference type="Proteomes" id="UP000008141"/>
    </source>
</evidence>
<reference evidence="4 5" key="1">
    <citation type="journal article" date="2010" name="Plant Cell">
        <title>The Chlorella variabilis NC64A genome reveals adaptation to photosymbiosis, coevolution with viruses, and cryptic sex.</title>
        <authorList>
            <person name="Blanc G."/>
            <person name="Duncan G."/>
            <person name="Agarkova I."/>
            <person name="Borodovsky M."/>
            <person name="Gurnon J."/>
            <person name="Kuo A."/>
            <person name="Lindquist E."/>
            <person name="Lucas S."/>
            <person name="Pangilinan J."/>
            <person name="Polle J."/>
            <person name="Salamov A."/>
            <person name="Terry A."/>
            <person name="Yamada T."/>
            <person name="Dunigan D.D."/>
            <person name="Grigoriev I.V."/>
            <person name="Claverie J.M."/>
            <person name="Van Etten J.L."/>
        </authorList>
    </citation>
    <scope>NUCLEOTIDE SEQUENCE [LARGE SCALE GENOMIC DNA]</scope>
    <source>
        <strain evidence="4 5">NC64A</strain>
    </source>
</reference>
<dbReference type="SUPFAM" id="SSF88713">
    <property type="entry name" value="Glycoside hydrolase/deacetylase"/>
    <property type="match status" value="1"/>
</dbReference>
<feature type="compositionally biased region" description="Pro residues" evidence="1">
    <location>
        <begin position="299"/>
        <end position="317"/>
    </location>
</feature>
<feature type="region of interest" description="Disordered" evidence="1">
    <location>
        <begin position="269"/>
        <end position="365"/>
    </location>
</feature>
<dbReference type="GO" id="GO:0016810">
    <property type="term" value="F:hydrolase activity, acting on carbon-nitrogen (but not peptide) bonds"/>
    <property type="evidence" value="ECO:0007669"/>
    <property type="project" value="InterPro"/>
</dbReference>
<dbReference type="Gene3D" id="3.20.20.370">
    <property type="entry name" value="Glycoside hydrolase/deacetylase"/>
    <property type="match status" value="1"/>
</dbReference>
<dbReference type="KEGG" id="cvr:CHLNCDRAFT_138802"/>
<feature type="region of interest" description="Disordered" evidence="1">
    <location>
        <begin position="600"/>
        <end position="698"/>
    </location>
</feature>
<dbReference type="InParanoid" id="E1ZNS7"/>
<evidence type="ECO:0000256" key="1">
    <source>
        <dbReference type="SAM" id="MobiDB-lite"/>
    </source>
</evidence>
<evidence type="ECO:0000256" key="2">
    <source>
        <dbReference type="SAM" id="Phobius"/>
    </source>
</evidence>